<protein>
    <recommendedName>
        <fullName evidence="2">Putative 8-amino-7-oxononanoate synthase</fullName>
    </recommendedName>
</protein>
<sequence>MNTLLNQLQPYPFARLREAMQGLAAPEGMSAVPLHIGEPKHPAPKVVTDALTAALPELEKYPLTAGLPELRQACADWLKRRYDGLTVNPETEILPVLGSREALFSFIQTVLNPVSDGLKPVVVSPNPFYQIYEGATILGGGEIHFANCPAPSFNPDWNSIPEDVWQRTRLVLVCSPNNPSGSVLQLEDWQQLFALQDRYGFIIGSDECYSEIYFDGNKPIGCLQAAAQSGRSYQNLVMFTSLSKRSNVPGMRSGFVAGDAGLLKNFLLYRTYHGSAMSIPVQRASIAAWNDEEHVSANRRLYQEKFDKVIPILKQVFDVDMPDASFYIWLKIPDGDDLAFAKKLWQQAAIQVLPGRFLARETEQGNPGAGYVRIALVADVNSCIKAAETIVSLYR</sequence>
<dbReference type="RefSeq" id="WP_237090517.1">
    <property type="nucleotide sequence ID" value="NZ_CP116766.1"/>
</dbReference>
<accession>A0ABY7RNL5</accession>
<dbReference type="InterPro" id="IPR015421">
    <property type="entry name" value="PyrdxlP-dep_Trfase_major"/>
</dbReference>
<evidence type="ECO:0000256" key="3">
    <source>
        <dbReference type="ARBA" id="ARBA00022576"/>
    </source>
</evidence>
<dbReference type="NCBIfam" id="TIGR03538">
    <property type="entry name" value="DapC_gpp"/>
    <property type="match status" value="1"/>
</dbReference>
<organism evidence="6 7">
    <name type="scientific">Neisseria lisongii</name>
    <dbReference type="NCBI Taxonomy" id="2912188"/>
    <lineage>
        <taxon>Bacteria</taxon>
        <taxon>Pseudomonadati</taxon>
        <taxon>Pseudomonadota</taxon>
        <taxon>Betaproteobacteria</taxon>
        <taxon>Neisseriales</taxon>
        <taxon>Neisseriaceae</taxon>
        <taxon>Neisseria</taxon>
    </lineage>
</organism>
<dbReference type="InterPro" id="IPR015422">
    <property type="entry name" value="PyrdxlP-dep_Trfase_small"/>
</dbReference>
<dbReference type="InterPro" id="IPR019878">
    <property type="entry name" value="DapC_beta/gammaproteobac"/>
</dbReference>
<dbReference type="InterPro" id="IPR050881">
    <property type="entry name" value="LL-DAP_aminotransferase"/>
</dbReference>
<comment type="cofactor">
    <cofactor evidence="1">
        <name>pyridoxal 5'-phosphate</name>
        <dbReference type="ChEBI" id="CHEBI:597326"/>
    </cofactor>
</comment>
<gene>
    <name evidence="6" type="primary">dapC</name>
    <name evidence="6" type="ORF">PJU73_04515</name>
</gene>
<name>A0ABY7RNL5_9NEIS</name>
<dbReference type="Gene3D" id="3.40.640.10">
    <property type="entry name" value="Type I PLP-dependent aspartate aminotransferase-like (Major domain)"/>
    <property type="match status" value="1"/>
</dbReference>
<evidence type="ECO:0000256" key="4">
    <source>
        <dbReference type="ARBA" id="ARBA00022679"/>
    </source>
</evidence>
<evidence type="ECO:0000256" key="2">
    <source>
        <dbReference type="ARBA" id="ARBA00021531"/>
    </source>
</evidence>
<keyword evidence="3 6" id="KW-0032">Aminotransferase</keyword>
<evidence type="ECO:0000313" key="6">
    <source>
        <dbReference type="EMBL" id="WCL72366.1"/>
    </source>
</evidence>
<reference evidence="6 7" key="1">
    <citation type="submission" date="2023-01" db="EMBL/GenBank/DDBJ databases">
        <authorList>
            <person name="Yang C."/>
        </authorList>
    </citation>
    <scope>NUCLEOTIDE SEQUENCE [LARGE SCALE GENOMIC DNA]</scope>
    <source>
        <strain evidence="6 7">ZJ106</strain>
    </source>
</reference>
<evidence type="ECO:0000313" key="7">
    <source>
        <dbReference type="Proteomes" id="UP001221268"/>
    </source>
</evidence>
<dbReference type="EMBL" id="CP116766">
    <property type="protein sequence ID" value="WCL72366.1"/>
    <property type="molecule type" value="Genomic_DNA"/>
</dbReference>
<evidence type="ECO:0000259" key="5">
    <source>
        <dbReference type="Pfam" id="PF00155"/>
    </source>
</evidence>
<dbReference type="Gene3D" id="3.90.1150.10">
    <property type="entry name" value="Aspartate Aminotransferase, domain 1"/>
    <property type="match status" value="1"/>
</dbReference>
<keyword evidence="4 6" id="KW-0808">Transferase</keyword>
<dbReference type="CDD" id="cd00609">
    <property type="entry name" value="AAT_like"/>
    <property type="match status" value="1"/>
</dbReference>
<dbReference type="InterPro" id="IPR004839">
    <property type="entry name" value="Aminotransferase_I/II_large"/>
</dbReference>
<dbReference type="PANTHER" id="PTHR42832">
    <property type="entry name" value="AMINO ACID AMINOTRANSFERASE"/>
    <property type="match status" value="1"/>
</dbReference>
<proteinExistence type="predicted"/>
<dbReference type="SUPFAM" id="SSF53383">
    <property type="entry name" value="PLP-dependent transferases"/>
    <property type="match status" value="1"/>
</dbReference>
<dbReference type="GO" id="GO:0009016">
    <property type="term" value="F:succinyldiaminopimelate transaminase activity"/>
    <property type="evidence" value="ECO:0007669"/>
    <property type="project" value="UniProtKB-EC"/>
</dbReference>
<feature type="domain" description="Aminotransferase class I/classII large" evidence="5">
    <location>
        <begin position="32"/>
        <end position="378"/>
    </location>
</feature>
<dbReference type="InterPro" id="IPR015424">
    <property type="entry name" value="PyrdxlP-dep_Trfase"/>
</dbReference>
<dbReference type="Proteomes" id="UP001221268">
    <property type="component" value="Chromosome"/>
</dbReference>
<evidence type="ECO:0000256" key="1">
    <source>
        <dbReference type="ARBA" id="ARBA00001933"/>
    </source>
</evidence>
<dbReference type="PANTHER" id="PTHR42832:SF3">
    <property type="entry name" value="L-GLUTAMINE--4-(METHYLSULFANYL)-2-OXOBUTANOATE AMINOTRANSFERASE"/>
    <property type="match status" value="1"/>
</dbReference>
<keyword evidence="7" id="KW-1185">Reference proteome</keyword>
<dbReference type="Pfam" id="PF00155">
    <property type="entry name" value="Aminotran_1_2"/>
    <property type="match status" value="1"/>
</dbReference>